<dbReference type="GO" id="GO:0004674">
    <property type="term" value="F:protein serine/threonine kinase activity"/>
    <property type="evidence" value="ECO:0007669"/>
    <property type="project" value="UniProtKB-KW"/>
</dbReference>
<protein>
    <submittedName>
        <fullName evidence="3">Serine/threonine-protein kinase RsbW</fullName>
    </submittedName>
</protein>
<dbReference type="EMBL" id="FTNV01000001">
    <property type="protein sequence ID" value="SIR95793.1"/>
    <property type="molecule type" value="Genomic_DNA"/>
</dbReference>
<proteinExistence type="predicted"/>
<dbReference type="PANTHER" id="PTHR35526:SF3">
    <property type="entry name" value="ANTI-SIGMA-F FACTOR RSBW"/>
    <property type="match status" value="1"/>
</dbReference>
<keyword evidence="3" id="KW-0418">Kinase</keyword>
<evidence type="ECO:0000256" key="1">
    <source>
        <dbReference type="ARBA" id="ARBA00022527"/>
    </source>
</evidence>
<accession>A0A1N7F644</accession>
<dbReference type="RefSeq" id="WP_083686972.1">
    <property type="nucleotide sequence ID" value="NZ_FOAC01000001.1"/>
</dbReference>
<dbReference type="SUPFAM" id="SSF55874">
    <property type="entry name" value="ATPase domain of HSP90 chaperone/DNA topoisomerase II/histidine kinase"/>
    <property type="match status" value="1"/>
</dbReference>
<organism evidence="3 4">
    <name type="scientific">Roseovarius nanhaiticus</name>
    <dbReference type="NCBI Taxonomy" id="573024"/>
    <lineage>
        <taxon>Bacteria</taxon>
        <taxon>Pseudomonadati</taxon>
        <taxon>Pseudomonadota</taxon>
        <taxon>Alphaproteobacteria</taxon>
        <taxon>Rhodobacterales</taxon>
        <taxon>Roseobacteraceae</taxon>
        <taxon>Roseovarius</taxon>
    </lineage>
</organism>
<dbReference type="Pfam" id="PF13581">
    <property type="entry name" value="HATPase_c_2"/>
    <property type="match status" value="1"/>
</dbReference>
<evidence type="ECO:0000259" key="2">
    <source>
        <dbReference type="Pfam" id="PF13581"/>
    </source>
</evidence>
<name>A0A1N7F644_9RHOB</name>
<evidence type="ECO:0000313" key="3">
    <source>
        <dbReference type="EMBL" id="SIR95793.1"/>
    </source>
</evidence>
<dbReference type="Proteomes" id="UP000186019">
    <property type="component" value="Unassembled WGS sequence"/>
</dbReference>
<dbReference type="AlphaFoldDB" id="A0A1N7F644"/>
<keyword evidence="1" id="KW-0723">Serine/threonine-protein kinase</keyword>
<reference evidence="3 4" key="1">
    <citation type="submission" date="2017-01" db="EMBL/GenBank/DDBJ databases">
        <authorList>
            <person name="Mah S.A."/>
            <person name="Swanson W.J."/>
            <person name="Moy G.W."/>
            <person name="Vacquier V.D."/>
        </authorList>
    </citation>
    <scope>NUCLEOTIDE SEQUENCE [LARGE SCALE GENOMIC DNA]</scope>
    <source>
        <strain evidence="3 4">DSM 29590</strain>
    </source>
</reference>
<dbReference type="InterPro" id="IPR003594">
    <property type="entry name" value="HATPase_dom"/>
</dbReference>
<dbReference type="OrthoDB" id="9792240at2"/>
<dbReference type="Gene3D" id="3.30.565.10">
    <property type="entry name" value="Histidine kinase-like ATPase, C-terminal domain"/>
    <property type="match status" value="1"/>
</dbReference>
<feature type="domain" description="Histidine kinase/HSP90-like ATPase" evidence="2">
    <location>
        <begin position="24"/>
        <end position="149"/>
    </location>
</feature>
<dbReference type="InterPro" id="IPR050267">
    <property type="entry name" value="Anti-sigma-factor_SerPK"/>
</dbReference>
<evidence type="ECO:0000313" key="4">
    <source>
        <dbReference type="Proteomes" id="UP000186019"/>
    </source>
</evidence>
<sequence length="156" mass="16868">MVTAAGTQAGLDRADQPKRMRLIFTASPEGVRDALRDLRAYLRASQLGDDASGTVEIVLAEALNNVAEHAYAMSGEGDVRLEVMLSCGHLQADITDAGAPLPGLDLPRGTPPCLDKGIDLPEGGFGWFLIHRLTSALTYRREKGRNHLHIEVRLTP</sequence>
<dbReference type="CDD" id="cd16936">
    <property type="entry name" value="HATPase_RsbW-like"/>
    <property type="match status" value="1"/>
</dbReference>
<dbReference type="InterPro" id="IPR036890">
    <property type="entry name" value="HATPase_C_sf"/>
</dbReference>
<keyword evidence="4" id="KW-1185">Reference proteome</keyword>
<gene>
    <name evidence="3" type="ORF">SAMN05421666_0782</name>
</gene>
<dbReference type="PANTHER" id="PTHR35526">
    <property type="entry name" value="ANTI-SIGMA-F FACTOR RSBW-RELATED"/>
    <property type="match status" value="1"/>
</dbReference>
<keyword evidence="3" id="KW-0808">Transferase</keyword>
<dbReference type="STRING" id="573024.SAMN05216208_1353"/>